<feature type="compositionally biased region" description="Basic residues" evidence="1">
    <location>
        <begin position="32"/>
        <end position="52"/>
    </location>
</feature>
<accession>N1QSF4</accession>
<evidence type="ECO:0000313" key="2">
    <source>
        <dbReference type="EnsemblPlants" id="EMT02826"/>
    </source>
</evidence>
<feature type="region of interest" description="Disordered" evidence="1">
    <location>
        <begin position="1"/>
        <end position="82"/>
    </location>
</feature>
<name>N1QSF4_AEGTA</name>
<organism evidence="2">
    <name type="scientific">Aegilops tauschii</name>
    <name type="common">Tausch's goatgrass</name>
    <name type="synonym">Aegilops squarrosa</name>
    <dbReference type="NCBI Taxonomy" id="37682"/>
    <lineage>
        <taxon>Eukaryota</taxon>
        <taxon>Viridiplantae</taxon>
        <taxon>Streptophyta</taxon>
        <taxon>Embryophyta</taxon>
        <taxon>Tracheophyta</taxon>
        <taxon>Spermatophyta</taxon>
        <taxon>Magnoliopsida</taxon>
        <taxon>Liliopsida</taxon>
        <taxon>Poales</taxon>
        <taxon>Poaceae</taxon>
        <taxon>BOP clade</taxon>
        <taxon>Pooideae</taxon>
        <taxon>Triticodae</taxon>
        <taxon>Triticeae</taxon>
        <taxon>Triticinae</taxon>
        <taxon>Aegilops</taxon>
    </lineage>
</organism>
<evidence type="ECO:0000256" key="1">
    <source>
        <dbReference type="SAM" id="MobiDB-lite"/>
    </source>
</evidence>
<dbReference type="AlphaFoldDB" id="N1QSF4"/>
<protein>
    <submittedName>
        <fullName evidence="2">Uncharacterized protein</fullName>
    </submittedName>
</protein>
<reference evidence="2" key="1">
    <citation type="submission" date="2015-06" db="UniProtKB">
        <authorList>
            <consortium name="EnsemblPlants"/>
        </authorList>
    </citation>
    <scope>IDENTIFICATION</scope>
</reference>
<feature type="compositionally biased region" description="Low complexity" evidence="1">
    <location>
        <begin position="18"/>
        <end position="31"/>
    </location>
</feature>
<proteinExistence type="predicted"/>
<feature type="compositionally biased region" description="Polar residues" evidence="1">
    <location>
        <begin position="72"/>
        <end position="82"/>
    </location>
</feature>
<dbReference type="EnsemblPlants" id="EMT02826">
    <property type="protein sequence ID" value="EMT02826"/>
    <property type="gene ID" value="F775_42310"/>
</dbReference>
<feature type="compositionally biased region" description="Basic and acidic residues" evidence="1">
    <location>
        <begin position="53"/>
        <end position="67"/>
    </location>
</feature>
<sequence length="82" mass="8723">MEAAAEPHASDSSASPIGADAPASNPGAAAGARKRKAPAATARKPRKRQWALRRKEIMPMKTKERAGKNGWDNKQPSGQSLF</sequence>